<evidence type="ECO:0000259" key="2">
    <source>
        <dbReference type="PROSITE" id="PS50128"/>
    </source>
</evidence>
<dbReference type="InterPro" id="IPR035967">
    <property type="entry name" value="SWAP/Surp_sf"/>
</dbReference>
<keyword evidence="1" id="KW-0507">mRNA processing</keyword>
<dbReference type="GO" id="GO:0045292">
    <property type="term" value="P:mRNA cis splicing, via spliceosome"/>
    <property type="evidence" value="ECO:0007669"/>
    <property type="project" value="InterPro"/>
</dbReference>
<dbReference type="GO" id="GO:0071004">
    <property type="term" value="C:U2-type prespliceosome"/>
    <property type="evidence" value="ECO:0007669"/>
    <property type="project" value="TreeGrafter"/>
</dbReference>
<dbReference type="EMBL" id="JAAMPC010000003">
    <property type="protein sequence ID" value="KAG2320311.1"/>
    <property type="molecule type" value="Genomic_DNA"/>
</dbReference>
<dbReference type="InterPro" id="IPR045146">
    <property type="entry name" value="SF3A1"/>
</dbReference>
<dbReference type="GO" id="GO:0071013">
    <property type="term" value="C:catalytic step 2 spliceosome"/>
    <property type="evidence" value="ECO:0007669"/>
    <property type="project" value="TreeGrafter"/>
</dbReference>
<proteinExistence type="predicted"/>
<dbReference type="SMART" id="SM00648">
    <property type="entry name" value="SWAP"/>
    <property type="match status" value="2"/>
</dbReference>
<feature type="domain" description="SURP motif" evidence="2">
    <location>
        <begin position="109"/>
        <end position="155"/>
    </location>
</feature>
<dbReference type="GO" id="GO:0000381">
    <property type="term" value="P:regulation of alternative mRNA splicing, via spliceosome"/>
    <property type="evidence" value="ECO:0007669"/>
    <property type="project" value="TreeGrafter"/>
</dbReference>
<dbReference type="Pfam" id="PF01805">
    <property type="entry name" value="Surp"/>
    <property type="match status" value="2"/>
</dbReference>
<dbReference type="PANTHER" id="PTHR15316">
    <property type="entry name" value="SPLICEOSOME ASSOCIATED PROTEIN 114/SWAP SPLICING FACTOR-RELATED"/>
    <property type="match status" value="1"/>
</dbReference>
<dbReference type="PANTHER" id="PTHR15316:SF6">
    <property type="entry name" value="SURP MOTIF DOMAIN-CONTAINING PROTEIN"/>
    <property type="match status" value="1"/>
</dbReference>
<evidence type="ECO:0000313" key="3">
    <source>
        <dbReference type="EMBL" id="KAG2320311.1"/>
    </source>
</evidence>
<keyword evidence="4" id="KW-1185">Reference proteome</keyword>
<dbReference type="OrthoDB" id="447637at2759"/>
<dbReference type="AlphaFoldDB" id="A0A8X7VZ38"/>
<dbReference type="InterPro" id="IPR000061">
    <property type="entry name" value="Surp"/>
</dbReference>
<accession>A0A8X7VZ38</accession>
<dbReference type="Gene3D" id="1.10.10.790">
    <property type="entry name" value="Surp module"/>
    <property type="match status" value="2"/>
</dbReference>
<dbReference type="SUPFAM" id="SSF109905">
    <property type="entry name" value="Surp module (SWAP domain)"/>
    <property type="match status" value="2"/>
</dbReference>
<organism evidence="3 4">
    <name type="scientific">Brassica carinata</name>
    <name type="common">Ethiopian mustard</name>
    <name type="synonym">Abyssinian cabbage</name>
    <dbReference type="NCBI Taxonomy" id="52824"/>
    <lineage>
        <taxon>Eukaryota</taxon>
        <taxon>Viridiplantae</taxon>
        <taxon>Streptophyta</taxon>
        <taxon>Embryophyta</taxon>
        <taxon>Tracheophyta</taxon>
        <taxon>Spermatophyta</taxon>
        <taxon>Magnoliopsida</taxon>
        <taxon>eudicotyledons</taxon>
        <taxon>Gunneridae</taxon>
        <taxon>Pentapetalae</taxon>
        <taxon>rosids</taxon>
        <taxon>malvids</taxon>
        <taxon>Brassicales</taxon>
        <taxon>Brassicaceae</taxon>
        <taxon>Brassiceae</taxon>
        <taxon>Brassica</taxon>
    </lineage>
</organism>
<reference evidence="3 4" key="1">
    <citation type="submission" date="2020-02" db="EMBL/GenBank/DDBJ databases">
        <authorList>
            <person name="Ma Q."/>
            <person name="Huang Y."/>
            <person name="Song X."/>
            <person name="Pei D."/>
        </authorList>
    </citation>
    <scope>NUCLEOTIDE SEQUENCE [LARGE SCALE GENOMIC DNA]</scope>
    <source>
        <strain evidence="3">Sxm20200214</strain>
        <tissue evidence="3">Leaf</tissue>
    </source>
</reference>
<protein>
    <recommendedName>
        <fullName evidence="2">SURP motif domain-containing protein</fullName>
    </recommendedName>
</protein>
<evidence type="ECO:0000256" key="1">
    <source>
        <dbReference type="ARBA" id="ARBA00022664"/>
    </source>
</evidence>
<sequence>MSSDMQNKSNEAPAMIEPRPDCRHILERTALLVSKKGLEMETKIRNCNLRNKKFNFLNSSDPCHAFYQQKLTEYREAQEPVLTECKDPSSSFSFEPEPPHWITLKERAILKLTAKFVVRYGMPFFQALMNIATANPQLGPQLRFMEYNDPRCYYFTQLVSSYPNKADGASIETLVNVFLQQLQLLLDKQDDDDGLEMSMSDLDAVVGCVDHMEEHQEGEPKRQ</sequence>
<feature type="domain" description="SURP motif" evidence="2">
    <location>
        <begin position="25"/>
        <end position="67"/>
    </location>
</feature>
<evidence type="ECO:0000313" key="4">
    <source>
        <dbReference type="Proteomes" id="UP000886595"/>
    </source>
</evidence>
<dbReference type="FunFam" id="1.10.10.790:FF:000002">
    <property type="entry name" value="Splicing factor 3A subunit 1"/>
    <property type="match status" value="1"/>
</dbReference>
<dbReference type="PROSITE" id="PS50128">
    <property type="entry name" value="SURP"/>
    <property type="match status" value="2"/>
</dbReference>
<dbReference type="Proteomes" id="UP000886595">
    <property type="component" value="Unassembled WGS sequence"/>
</dbReference>
<name>A0A8X7VZ38_BRACI</name>
<dbReference type="GO" id="GO:0005686">
    <property type="term" value="C:U2 snRNP"/>
    <property type="evidence" value="ECO:0007669"/>
    <property type="project" value="TreeGrafter"/>
</dbReference>
<comment type="caution">
    <text evidence="3">The sequence shown here is derived from an EMBL/GenBank/DDBJ whole genome shotgun (WGS) entry which is preliminary data.</text>
</comment>
<dbReference type="GO" id="GO:0003723">
    <property type="term" value="F:RNA binding"/>
    <property type="evidence" value="ECO:0007669"/>
    <property type="project" value="InterPro"/>
</dbReference>
<gene>
    <name evidence="3" type="ORF">Bca52824_013524</name>
</gene>